<evidence type="ECO:0000256" key="2">
    <source>
        <dbReference type="ARBA" id="ARBA00038188"/>
    </source>
</evidence>
<feature type="transmembrane region" description="Helical" evidence="3">
    <location>
        <begin position="12"/>
        <end position="30"/>
    </location>
</feature>
<dbReference type="PANTHER" id="PTHR44068">
    <property type="entry name" value="ZGC:194242"/>
    <property type="match status" value="1"/>
</dbReference>
<dbReference type="HOGENOM" id="CLU_068661_0_0_1"/>
<protein>
    <submittedName>
        <fullName evidence="5">Cyclopropane-fatty-acyl-phospholipid synthase</fullName>
    </submittedName>
</protein>
<name>Q23PZ6_TETTS</name>
<dbReference type="RefSeq" id="XP_001018784.1">
    <property type="nucleotide sequence ID" value="XM_001018784.3"/>
</dbReference>
<keyword evidence="3" id="KW-1133">Transmembrane helix</keyword>
<organism evidence="5 6">
    <name type="scientific">Tetrahymena thermophila (strain SB210)</name>
    <dbReference type="NCBI Taxonomy" id="312017"/>
    <lineage>
        <taxon>Eukaryota</taxon>
        <taxon>Sar</taxon>
        <taxon>Alveolata</taxon>
        <taxon>Ciliophora</taxon>
        <taxon>Intramacronucleata</taxon>
        <taxon>Oligohymenophorea</taxon>
        <taxon>Hymenostomatida</taxon>
        <taxon>Tetrahymenina</taxon>
        <taxon>Tetrahymenidae</taxon>
        <taxon>Tetrahymena</taxon>
    </lineage>
</organism>
<dbReference type="InterPro" id="IPR025714">
    <property type="entry name" value="Methyltranfer_dom"/>
</dbReference>
<dbReference type="GeneID" id="7825720"/>
<dbReference type="GO" id="GO:0003838">
    <property type="term" value="F:sterol 24-C-methyltransferase activity"/>
    <property type="evidence" value="ECO:0007669"/>
    <property type="project" value="TreeGrafter"/>
</dbReference>
<keyword evidence="6" id="KW-1185">Reference proteome</keyword>
<evidence type="ECO:0000259" key="4">
    <source>
        <dbReference type="Pfam" id="PF13847"/>
    </source>
</evidence>
<dbReference type="KEGG" id="tet:TTHERM_00462860"/>
<dbReference type="CDD" id="cd02440">
    <property type="entry name" value="AdoMet_MTases"/>
    <property type="match status" value="1"/>
</dbReference>
<evidence type="ECO:0000256" key="3">
    <source>
        <dbReference type="SAM" id="Phobius"/>
    </source>
</evidence>
<evidence type="ECO:0000313" key="6">
    <source>
        <dbReference type="Proteomes" id="UP000009168"/>
    </source>
</evidence>
<dbReference type="PANTHER" id="PTHR44068:SF1">
    <property type="entry name" value="HYPOTHETICAL LOC100005854"/>
    <property type="match status" value="1"/>
</dbReference>
<comment type="similarity">
    <text evidence="2">Belongs to the class I-like SAM-binding methyltransferase superfamily. Erg6/SMT family.</text>
</comment>
<dbReference type="GO" id="GO:0016126">
    <property type="term" value="P:sterol biosynthetic process"/>
    <property type="evidence" value="ECO:0007669"/>
    <property type="project" value="TreeGrafter"/>
</dbReference>
<dbReference type="OMA" id="IRTTYCA"/>
<feature type="domain" description="Methyltransferase" evidence="4">
    <location>
        <begin position="150"/>
        <end position="263"/>
    </location>
</feature>
<dbReference type="Gene3D" id="3.40.50.150">
    <property type="entry name" value="Vaccinia Virus protein VP39"/>
    <property type="match status" value="1"/>
</dbReference>
<dbReference type="InterPro" id="IPR029063">
    <property type="entry name" value="SAM-dependent_MTases_sf"/>
</dbReference>
<accession>Q23PZ6</accession>
<dbReference type="Pfam" id="PF13847">
    <property type="entry name" value="Methyltransf_31"/>
    <property type="match status" value="1"/>
</dbReference>
<dbReference type="OrthoDB" id="506498at2759"/>
<reference evidence="6" key="1">
    <citation type="journal article" date="2006" name="PLoS Biol.">
        <title>Macronuclear genome sequence of the ciliate Tetrahymena thermophila, a model eukaryote.</title>
        <authorList>
            <person name="Eisen J.A."/>
            <person name="Coyne R.S."/>
            <person name="Wu M."/>
            <person name="Wu D."/>
            <person name="Thiagarajan M."/>
            <person name="Wortman J.R."/>
            <person name="Badger J.H."/>
            <person name="Ren Q."/>
            <person name="Amedeo P."/>
            <person name="Jones K.M."/>
            <person name="Tallon L.J."/>
            <person name="Delcher A.L."/>
            <person name="Salzberg S.L."/>
            <person name="Silva J.C."/>
            <person name="Haas B.J."/>
            <person name="Majoros W.H."/>
            <person name="Farzad M."/>
            <person name="Carlton J.M."/>
            <person name="Smith R.K. Jr."/>
            <person name="Garg J."/>
            <person name="Pearlman R.E."/>
            <person name="Karrer K.M."/>
            <person name="Sun L."/>
            <person name="Manning G."/>
            <person name="Elde N.C."/>
            <person name="Turkewitz A.P."/>
            <person name="Asai D.J."/>
            <person name="Wilkes D.E."/>
            <person name="Wang Y."/>
            <person name="Cai H."/>
            <person name="Collins K."/>
            <person name="Stewart B.A."/>
            <person name="Lee S.R."/>
            <person name="Wilamowska K."/>
            <person name="Weinberg Z."/>
            <person name="Ruzzo W.L."/>
            <person name="Wloga D."/>
            <person name="Gaertig J."/>
            <person name="Frankel J."/>
            <person name="Tsao C.-C."/>
            <person name="Gorovsky M.A."/>
            <person name="Keeling P.J."/>
            <person name="Waller R.F."/>
            <person name="Patron N.J."/>
            <person name="Cherry J.M."/>
            <person name="Stover N.A."/>
            <person name="Krieger C.J."/>
            <person name="del Toro C."/>
            <person name="Ryder H.F."/>
            <person name="Williamson S.C."/>
            <person name="Barbeau R.A."/>
            <person name="Hamilton E.P."/>
            <person name="Orias E."/>
        </authorList>
    </citation>
    <scope>NUCLEOTIDE SEQUENCE [LARGE SCALE GENOMIC DNA]</scope>
    <source>
        <strain evidence="6">SB210</strain>
    </source>
</reference>
<dbReference type="InterPro" id="IPR050447">
    <property type="entry name" value="Erg6_SMT_methyltransf"/>
</dbReference>
<dbReference type="STRING" id="312017.Q23PZ6"/>
<dbReference type="eggNOG" id="ENOG502S7J0">
    <property type="taxonomic scope" value="Eukaryota"/>
</dbReference>
<dbReference type="InParanoid" id="Q23PZ6"/>
<dbReference type="EMBL" id="GG662650">
    <property type="protein sequence ID" value="EAR98539.1"/>
    <property type="molecule type" value="Genomic_DNA"/>
</dbReference>
<proteinExistence type="inferred from homology"/>
<evidence type="ECO:0000313" key="5">
    <source>
        <dbReference type="EMBL" id="EAR98539.1"/>
    </source>
</evidence>
<gene>
    <name evidence="5" type="ORF">TTHERM_00462860</name>
</gene>
<feature type="transmembrane region" description="Helical" evidence="3">
    <location>
        <begin position="36"/>
        <end position="54"/>
    </location>
</feature>
<keyword evidence="3" id="KW-0812">Transmembrane</keyword>
<keyword evidence="3" id="KW-0472">Membrane</keyword>
<keyword evidence="1" id="KW-0808">Transferase</keyword>
<evidence type="ECO:0000256" key="1">
    <source>
        <dbReference type="ARBA" id="ARBA00022679"/>
    </source>
</evidence>
<dbReference type="GO" id="GO:0005783">
    <property type="term" value="C:endoplasmic reticulum"/>
    <property type="evidence" value="ECO:0007669"/>
    <property type="project" value="TreeGrafter"/>
</dbReference>
<dbReference type="SUPFAM" id="SSF53335">
    <property type="entry name" value="S-adenosyl-L-methionine-dependent methyltransferases"/>
    <property type="match status" value="1"/>
</dbReference>
<dbReference type="Proteomes" id="UP000009168">
    <property type="component" value="Unassembled WGS sequence"/>
</dbReference>
<sequence>MDDINFSKRQLILSIVAVALVVVITLALIIVTSIFWIPLLIITSPILLILGLLVKFTNLGSPFQQAYYKAYDWVFYKSERPRKFMWSLIYNTMCLLYPSTQWKAMNYGYSVLSGNGHLIQNLQAEDEDERFCLQLYHYIATQFGSVKNLNGLRVLEVGSGRGGGLNYISRYLNPQECFGVDFSENQIRFCRHHYSQNKKLQFFKGDSQALDQIPEIQENSFDVAINVESSHCYGNFDQFIQQINRALKPGGFFCFTDFRTELECQQLDTYFKSLPYFQVIKSEDITVNVLQSLKQDEKRRSSLIEGNVSKLLKPFFRKFSGLKGTRIFQEFEEKKTLYVAYILQKKL</sequence>
<dbReference type="AlphaFoldDB" id="Q23PZ6"/>